<accession>C1LEJ3</accession>
<organism evidence="1">
    <name type="scientific">Schistosoma japonicum</name>
    <name type="common">Blood fluke</name>
    <dbReference type="NCBI Taxonomy" id="6182"/>
    <lineage>
        <taxon>Eukaryota</taxon>
        <taxon>Metazoa</taxon>
        <taxon>Spiralia</taxon>
        <taxon>Lophotrochozoa</taxon>
        <taxon>Platyhelminthes</taxon>
        <taxon>Trematoda</taxon>
        <taxon>Digenea</taxon>
        <taxon>Strigeidida</taxon>
        <taxon>Schistosomatoidea</taxon>
        <taxon>Schistosomatidae</taxon>
        <taxon>Schistosoma</taxon>
    </lineage>
</organism>
<sequence length="84" mass="9696">MLARFVVGSHMRHHPNMTPEERISLNNQLSERGVPRSGSYADIQPLDQNLDITECLEITLTIKNTIHFIFLIAFAKSVVRFPRY</sequence>
<protein>
    <submittedName>
        <fullName evidence="1">DNA replication licensing factor MCM2 (Minichromosome maintenance protein 2 homolog)</fullName>
    </submittedName>
</protein>
<reference evidence="1" key="2">
    <citation type="submission" date="2009-03" db="EMBL/GenBank/DDBJ databases">
        <authorList>
            <person name="Gang L."/>
        </authorList>
    </citation>
    <scope>NUCLEOTIDE SEQUENCE</scope>
    <source>
        <strain evidence="1">Anhui</strain>
    </source>
</reference>
<proteinExistence type="evidence at transcript level"/>
<name>C1LEJ3_SCHJA</name>
<reference evidence="1" key="1">
    <citation type="journal article" date="2009" name="Nature">
        <title>The Schistosoma japonicum genome reveals features of host-parasite interplay.</title>
        <authorList>
            <person name="Liu F."/>
            <person name="Zhou Y."/>
            <person name="Wang Z.Q."/>
            <person name="Lu G."/>
            <person name="Zheng H."/>
            <person name="Brindley P.J."/>
            <person name="McManus D.P."/>
            <person name="Blair D."/>
            <person name="Zhang Q.H."/>
            <person name="Zhong Y."/>
            <person name="Wang S."/>
            <person name="Han Z.G."/>
            <person name="Chen Z."/>
        </authorList>
    </citation>
    <scope>NUCLEOTIDE SEQUENCE</scope>
    <source>
        <strain evidence="1">Anhui</strain>
    </source>
</reference>
<dbReference type="EMBL" id="FN317390">
    <property type="protein sequence ID" value="CAX73121.1"/>
    <property type="molecule type" value="mRNA"/>
</dbReference>
<evidence type="ECO:0000313" key="1">
    <source>
        <dbReference type="EMBL" id="CAX73121.1"/>
    </source>
</evidence>
<dbReference type="AlphaFoldDB" id="C1LEJ3"/>